<protein>
    <submittedName>
        <fullName evidence="3">Uncharacterized protein</fullName>
    </submittedName>
</protein>
<dbReference type="Pfam" id="PF00012">
    <property type="entry name" value="HSP70"/>
    <property type="match status" value="1"/>
</dbReference>
<keyword evidence="4" id="KW-1185">Reference proteome</keyword>
<dbReference type="GO" id="GO:0005524">
    <property type="term" value="F:ATP binding"/>
    <property type="evidence" value="ECO:0007669"/>
    <property type="project" value="UniProtKB-KW"/>
</dbReference>
<dbReference type="GO" id="GO:0140662">
    <property type="term" value="F:ATP-dependent protein folding chaperone"/>
    <property type="evidence" value="ECO:0007669"/>
    <property type="project" value="InterPro"/>
</dbReference>
<keyword evidence="1" id="KW-0547">Nucleotide-binding</keyword>
<dbReference type="EMBL" id="KN833797">
    <property type="protein sequence ID" value="KIK18744.1"/>
    <property type="molecule type" value="Genomic_DNA"/>
</dbReference>
<dbReference type="InterPro" id="IPR029047">
    <property type="entry name" value="HSP70_peptide-bd_sf"/>
</dbReference>
<organism evidence="3 4">
    <name type="scientific">Pisolithus microcarpus 441</name>
    <dbReference type="NCBI Taxonomy" id="765257"/>
    <lineage>
        <taxon>Eukaryota</taxon>
        <taxon>Fungi</taxon>
        <taxon>Dikarya</taxon>
        <taxon>Basidiomycota</taxon>
        <taxon>Agaricomycotina</taxon>
        <taxon>Agaricomycetes</taxon>
        <taxon>Agaricomycetidae</taxon>
        <taxon>Boletales</taxon>
        <taxon>Sclerodermatineae</taxon>
        <taxon>Pisolithaceae</taxon>
        <taxon>Pisolithus</taxon>
    </lineage>
</organism>
<evidence type="ECO:0000256" key="2">
    <source>
        <dbReference type="ARBA" id="ARBA00022840"/>
    </source>
</evidence>
<name>A0A0C9YXW8_9AGAM</name>
<evidence type="ECO:0000313" key="4">
    <source>
        <dbReference type="Proteomes" id="UP000054018"/>
    </source>
</evidence>
<reference evidence="4" key="2">
    <citation type="submission" date="2015-01" db="EMBL/GenBank/DDBJ databases">
        <title>Evolutionary Origins and Diversification of the Mycorrhizal Mutualists.</title>
        <authorList>
            <consortium name="DOE Joint Genome Institute"/>
            <consortium name="Mycorrhizal Genomics Consortium"/>
            <person name="Kohler A."/>
            <person name="Kuo A."/>
            <person name="Nagy L.G."/>
            <person name="Floudas D."/>
            <person name="Copeland A."/>
            <person name="Barry K.W."/>
            <person name="Cichocki N."/>
            <person name="Veneault-Fourrey C."/>
            <person name="LaButti K."/>
            <person name="Lindquist E.A."/>
            <person name="Lipzen A."/>
            <person name="Lundell T."/>
            <person name="Morin E."/>
            <person name="Murat C."/>
            <person name="Riley R."/>
            <person name="Ohm R."/>
            <person name="Sun H."/>
            <person name="Tunlid A."/>
            <person name="Henrissat B."/>
            <person name="Grigoriev I.V."/>
            <person name="Hibbett D.S."/>
            <person name="Martin F."/>
        </authorList>
    </citation>
    <scope>NUCLEOTIDE SEQUENCE [LARGE SCALE GENOMIC DNA]</scope>
    <source>
        <strain evidence="4">441</strain>
    </source>
</reference>
<dbReference type="InterPro" id="IPR013126">
    <property type="entry name" value="Hsp_70_fam"/>
</dbReference>
<dbReference type="HOGENOM" id="CLU_1156796_0_0_1"/>
<dbReference type="Gene3D" id="2.60.34.10">
    <property type="entry name" value="Substrate Binding Domain Of DNAk, Chain A, domain 1"/>
    <property type="match status" value="1"/>
</dbReference>
<dbReference type="OrthoDB" id="3260447at2759"/>
<dbReference type="AlphaFoldDB" id="A0A0C9YXW8"/>
<dbReference type="STRING" id="765257.A0A0C9YXW8"/>
<evidence type="ECO:0000256" key="1">
    <source>
        <dbReference type="ARBA" id="ARBA00022741"/>
    </source>
</evidence>
<accession>A0A0C9YXW8</accession>
<reference evidence="3 4" key="1">
    <citation type="submission" date="2014-04" db="EMBL/GenBank/DDBJ databases">
        <authorList>
            <consortium name="DOE Joint Genome Institute"/>
            <person name="Kuo A."/>
            <person name="Kohler A."/>
            <person name="Costa M.D."/>
            <person name="Nagy L.G."/>
            <person name="Floudas D."/>
            <person name="Copeland A."/>
            <person name="Barry K.W."/>
            <person name="Cichocki N."/>
            <person name="Veneault-Fourrey C."/>
            <person name="LaButti K."/>
            <person name="Lindquist E.A."/>
            <person name="Lipzen A."/>
            <person name="Lundell T."/>
            <person name="Morin E."/>
            <person name="Murat C."/>
            <person name="Sun H."/>
            <person name="Tunlid A."/>
            <person name="Henrissat B."/>
            <person name="Grigoriev I.V."/>
            <person name="Hibbett D.S."/>
            <person name="Martin F."/>
            <person name="Nordberg H.P."/>
            <person name="Cantor M.N."/>
            <person name="Hua S.X."/>
        </authorList>
    </citation>
    <scope>NUCLEOTIDE SEQUENCE [LARGE SCALE GENOMIC DNA]</scope>
    <source>
        <strain evidence="3 4">441</strain>
    </source>
</reference>
<gene>
    <name evidence="3" type="ORF">PISMIDRAFT_14129</name>
</gene>
<dbReference type="Proteomes" id="UP000054018">
    <property type="component" value="Unassembled WGS sequence"/>
</dbReference>
<dbReference type="PANTHER" id="PTHR19375">
    <property type="entry name" value="HEAT SHOCK PROTEIN 70KDA"/>
    <property type="match status" value="1"/>
</dbReference>
<sequence>MKLINRNTTIPTKKLQVFSTAADIQTAIEVKIFQGERELVGDNKLLGNSNLIGNPPTPKGVLQIEITFNIDADGNVHINAKDKATRKDQSTTIASSSGPSDKDIERMVADAEKYTDVDEPRHELIEEANQSALTPKRSALADLDGSDYEESINTQISALPSALSRSQPGFEEALRSAQLQLDVEQTCNRELKEKNAVLEANKPQCSKKNVPPELLAYDSEIKMLAKKYSVTIELFFPCMPTTNAVSQSSPVNALSFSSSDCYTMILTEELCLMAELDAILPEHLRCV</sequence>
<evidence type="ECO:0000313" key="3">
    <source>
        <dbReference type="EMBL" id="KIK18744.1"/>
    </source>
</evidence>
<dbReference type="SUPFAM" id="SSF100920">
    <property type="entry name" value="Heat shock protein 70kD (HSP70), peptide-binding domain"/>
    <property type="match status" value="1"/>
</dbReference>
<keyword evidence="2" id="KW-0067">ATP-binding</keyword>
<proteinExistence type="predicted"/>